<evidence type="ECO:0000256" key="1">
    <source>
        <dbReference type="SAM" id="Phobius"/>
    </source>
</evidence>
<feature type="transmembrane region" description="Helical" evidence="1">
    <location>
        <begin position="158"/>
        <end position="177"/>
    </location>
</feature>
<dbReference type="GO" id="GO:0016020">
    <property type="term" value="C:membrane"/>
    <property type="evidence" value="ECO:0007669"/>
    <property type="project" value="InterPro"/>
</dbReference>
<proteinExistence type="predicted"/>
<feature type="domain" description="EamA" evidence="2">
    <location>
        <begin position="6"/>
        <end position="139"/>
    </location>
</feature>
<comment type="caution">
    <text evidence="3">The sequence shown here is derived from an EMBL/GenBank/DDBJ whole genome shotgun (WGS) entry which is preliminary data.</text>
</comment>
<gene>
    <name evidence="3" type="ORF">HF682_04800</name>
</gene>
<dbReference type="EMBL" id="JABAIM010000001">
    <property type="protein sequence ID" value="NLR74470.1"/>
    <property type="molecule type" value="Genomic_DNA"/>
</dbReference>
<organism evidence="3 4">
    <name type="scientific">Leeia aquatica</name>
    <dbReference type="NCBI Taxonomy" id="2725557"/>
    <lineage>
        <taxon>Bacteria</taxon>
        <taxon>Pseudomonadati</taxon>
        <taxon>Pseudomonadota</taxon>
        <taxon>Betaproteobacteria</taxon>
        <taxon>Neisseriales</taxon>
        <taxon>Leeiaceae</taxon>
        <taxon>Leeia</taxon>
    </lineage>
</organism>
<keyword evidence="1" id="KW-0812">Transmembrane</keyword>
<dbReference type="AlphaFoldDB" id="A0A847RTD2"/>
<feature type="transmembrane region" description="Helical" evidence="1">
    <location>
        <begin position="214"/>
        <end position="233"/>
    </location>
</feature>
<feature type="transmembrane region" description="Helical" evidence="1">
    <location>
        <begin position="125"/>
        <end position="146"/>
    </location>
</feature>
<feature type="transmembrane region" description="Helical" evidence="1">
    <location>
        <begin position="245"/>
        <end position="263"/>
    </location>
</feature>
<evidence type="ECO:0000313" key="3">
    <source>
        <dbReference type="EMBL" id="NLR74470.1"/>
    </source>
</evidence>
<feature type="transmembrane region" description="Helical" evidence="1">
    <location>
        <begin position="39"/>
        <end position="58"/>
    </location>
</feature>
<dbReference type="InterPro" id="IPR000620">
    <property type="entry name" value="EamA_dom"/>
</dbReference>
<reference evidence="3 4" key="1">
    <citation type="submission" date="2020-04" db="EMBL/GenBank/DDBJ databases">
        <title>Draft genome of Leeia sp. IMCC25680.</title>
        <authorList>
            <person name="Song J."/>
            <person name="Cho J.-C."/>
        </authorList>
    </citation>
    <scope>NUCLEOTIDE SEQUENCE [LARGE SCALE GENOMIC DNA]</scope>
    <source>
        <strain evidence="3 4">IMCC25680</strain>
    </source>
</reference>
<evidence type="ECO:0000259" key="2">
    <source>
        <dbReference type="Pfam" id="PF00892"/>
    </source>
</evidence>
<name>A0A847RTD2_9NEIS</name>
<feature type="transmembrane region" description="Helical" evidence="1">
    <location>
        <begin position="95"/>
        <end position="116"/>
    </location>
</feature>
<feature type="transmembrane region" description="Helical" evidence="1">
    <location>
        <begin position="7"/>
        <end position="27"/>
    </location>
</feature>
<dbReference type="PANTHER" id="PTHR22911">
    <property type="entry name" value="ACYL-MALONYL CONDENSING ENZYME-RELATED"/>
    <property type="match status" value="1"/>
</dbReference>
<evidence type="ECO:0000313" key="4">
    <source>
        <dbReference type="Proteomes" id="UP000587991"/>
    </source>
</evidence>
<accession>A0A847RTD2</accession>
<dbReference type="PANTHER" id="PTHR22911:SF137">
    <property type="entry name" value="SOLUTE CARRIER FAMILY 35 MEMBER G2-RELATED"/>
    <property type="match status" value="1"/>
</dbReference>
<feature type="domain" description="EamA" evidence="2">
    <location>
        <begin position="156"/>
        <end position="286"/>
    </location>
</feature>
<feature type="transmembrane region" description="Helical" evidence="1">
    <location>
        <begin position="189"/>
        <end position="208"/>
    </location>
</feature>
<dbReference type="InterPro" id="IPR037185">
    <property type="entry name" value="EmrE-like"/>
</dbReference>
<dbReference type="Proteomes" id="UP000587991">
    <property type="component" value="Unassembled WGS sequence"/>
</dbReference>
<keyword evidence="4" id="KW-1185">Reference proteome</keyword>
<dbReference type="Pfam" id="PF00892">
    <property type="entry name" value="EamA"/>
    <property type="match status" value="2"/>
</dbReference>
<dbReference type="SUPFAM" id="SSF103481">
    <property type="entry name" value="Multidrug resistance efflux transporter EmrE"/>
    <property type="match status" value="2"/>
</dbReference>
<sequence>MSYRRAVIQLIITALCWAAMFHLGKWVLQQLPVLELTTWRMLLAALTLGIWVWLSEGYDWQAIRKNARPLLMMVLLGVVGFNLALYGGLGGSSPVNASLLMATTPALTAVMSALLLRERLNVQQWLGAGLAFAGVVTVVSRGSWQVLQHLNLSPADGLIMLAVLGWVSYGVIGRGFVRGMTTLQMTTVTIIAGALGLMGISVPAQGLHLPTLPLFAALVVMGVLGVGLTYVWWNQGIKTLGTARATIFINLVPVLTCLMGLLLGQVVTGAQWLGMLLVIGGVLLSSRPAPAPAGKLALVR</sequence>
<dbReference type="RefSeq" id="WP_168876084.1">
    <property type="nucleotide sequence ID" value="NZ_JABAIM010000001.1"/>
</dbReference>
<keyword evidence="1" id="KW-0472">Membrane</keyword>
<feature type="transmembrane region" description="Helical" evidence="1">
    <location>
        <begin position="70"/>
        <end position="89"/>
    </location>
</feature>
<keyword evidence="1" id="KW-1133">Transmembrane helix</keyword>
<protein>
    <submittedName>
        <fullName evidence="3">DMT family transporter</fullName>
    </submittedName>
</protein>